<dbReference type="Pfam" id="PF04112">
    <property type="entry name" value="Mak10"/>
    <property type="match status" value="1"/>
</dbReference>
<evidence type="ECO:0000259" key="4">
    <source>
        <dbReference type="Pfam" id="PF04112"/>
    </source>
</evidence>
<comment type="subcellular location">
    <subcellularLocation>
        <location evidence="1">Cytoplasm</location>
    </subcellularLocation>
</comment>
<evidence type="ECO:0000259" key="5">
    <source>
        <dbReference type="Pfam" id="PF25789"/>
    </source>
</evidence>
<proteinExistence type="inferred from homology"/>
<evidence type="ECO:0000313" key="7">
    <source>
        <dbReference type="Proteomes" id="UP001153365"/>
    </source>
</evidence>
<comment type="similarity">
    <text evidence="2">Belongs to the MAK10 family.</text>
</comment>
<dbReference type="AlphaFoldDB" id="A0AAV0B3X6"/>
<name>A0AAV0B3X6_PHAPC</name>
<dbReference type="GO" id="GO:0031417">
    <property type="term" value="C:NatC complex"/>
    <property type="evidence" value="ECO:0007669"/>
    <property type="project" value="InterPro"/>
</dbReference>
<evidence type="ECO:0000256" key="1">
    <source>
        <dbReference type="ARBA" id="ARBA00004496"/>
    </source>
</evidence>
<protein>
    <submittedName>
        <fullName evidence="6">Mak10 subunit, NatC N-terminal acetyltransferase-domain-containing protein</fullName>
    </submittedName>
</protein>
<gene>
    <name evidence="6" type="ORF">PPACK8108_LOCUS13997</name>
</gene>
<dbReference type="Proteomes" id="UP001153365">
    <property type="component" value="Unassembled WGS sequence"/>
</dbReference>
<dbReference type="InterPro" id="IPR007244">
    <property type="entry name" value="Naa35_N"/>
</dbReference>
<feature type="domain" description="NAA35-like TPR repeats" evidence="5">
    <location>
        <begin position="257"/>
        <end position="433"/>
    </location>
</feature>
<dbReference type="InterPro" id="IPR057982">
    <property type="entry name" value="TPR_NAA35"/>
</dbReference>
<dbReference type="Pfam" id="PF25789">
    <property type="entry name" value="TPR_NAA35"/>
    <property type="match status" value="1"/>
</dbReference>
<feature type="domain" description="NAA35-like N-terminal" evidence="4">
    <location>
        <begin position="1"/>
        <end position="128"/>
    </location>
</feature>
<dbReference type="InterPro" id="IPR057983">
    <property type="entry name" value="NAA35-like_N"/>
</dbReference>
<sequence>MDPRMDVGVTVNSDHMYLKASLETSRLLSAIEVISIIDLTHNCEMTWYTGHLLSQTLFVSTYIHHLNDLVNHPQSLVRKVLRSYLIGTVKCCGIVWDEIIKGNLFENEDVNIDNHLFDFYSEIGVEEALDELEDGLNSLQLSNWEGENCREGLIQRLRFRFEFLCGLELLSNNLSIPNIKAHFSNASEAIGSLLRLSGTQTTMSFSDQPENVKIAFDLKFARTISSNAPPRPISFLSCFSDLILMSVRVIEDLMLAFDVVLCSSVPQWIIYFNNLSRMSPTPLPFVRSFVVSIFQSNGIIALNPRQTLLWLGKRCISDYTNDRVKVDSDSAPSRFIISRLAGLISNHFFALAANRPRGRRILSKSIKEWCCLYDTTFLQKLDLSPEKVLTLQAIFYYFSVESSLHYILMGFDLELYERDDDRYNMWLVVQRLSERANTLLEFLSPENHLIEKRMYKVVADLAGASAQILKRSVVREGEGGRFENNQMIFERRLKQIKYGQSILHEAGILSKLQKEGVSIDPDELEFVRFLKSSEVDGRLQLKKVEQCRRELRSLDLEWSGERLIDRQNRRVSPSF</sequence>
<evidence type="ECO:0000256" key="3">
    <source>
        <dbReference type="ARBA" id="ARBA00022490"/>
    </source>
</evidence>
<evidence type="ECO:0000313" key="6">
    <source>
        <dbReference type="EMBL" id="CAH7681401.1"/>
    </source>
</evidence>
<accession>A0AAV0B3X6</accession>
<organism evidence="6 7">
    <name type="scientific">Phakopsora pachyrhizi</name>
    <name type="common">Asian soybean rust disease fungus</name>
    <dbReference type="NCBI Taxonomy" id="170000"/>
    <lineage>
        <taxon>Eukaryota</taxon>
        <taxon>Fungi</taxon>
        <taxon>Dikarya</taxon>
        <taxon>Basidiomycota</taxon>
        <taxon>Pucciniomycotina</taxon>
        <taxon>Pucciniomycetes</taxon>
        <taxon>Pucciniales</taxon>
        <taxon>Phakopsoraceae</taxon>
        <taxon>Phakopsora</taxon>
    </lineage>
</organism>
<dbReference type="EMBL" id="CALTRL010003550">
    <property type="protein sequence ID" value="CAH7681401.1"/>
    <property type="molecule type" value="Genomic_DNA"/>
</dbReference>
<keyword evidence="7" id="KW-1185">Reference proteome</keyword>
<dbReference type="PANTHER" id="PTHR21373:SF0">
    <property type="entry name" value="N-ALPHA-ACETYLTRANSFERASE 35, NATC AUXILIARY SUBUNIT"/>
    <property type="match status" value="1"/>
</dbReference>
<dbReference type="PANTHER" id="PTHR21373">
    <property type="entry name" value="GLUCOSE REPRESSIBLE PROTEIN MAK10"/>
    <property type="match status" value="1"/>
</dbReference>
<comment type="caution">
    <text evidence="6">The sequence shown here is derived from an EMBL/GenBank/DDBJ whole genome shotgun (WGS) entry which is preliminary data.</text>
</comment>
<evidence type="ECO:0000256" key="2">
    <source>
        <dbReference type="ARBA" id="ARBA00006289"/>
    </source>
</evidence>
<reference evidence="6" key="1">
    <citation type="submission" date="2022-06" db="EMBL/GenBank/DDBJ databases">
        <authorList>
            <consortium name="SYNGENTA / RWTH Aachen University"/>
        </authorList>
    </citation>
    <scope>NUCLEOTIDE SEQUENCE</scope>
</reference>
<keyword evidence="3" id="KW-0963">Cytoplasm</keyword>